<evidence type="ECO:0000313" key="2">
    <source>
        <dbReference type="EMBL" id="CAH0387606.1"/>
    </source>
</evidence>
<accession>A0A9P0F4D9</accession>
<name>A0A9P0F4D9_BEMTA</name>
<feature type="region of interest" description="Disordered" evidence="1">
    <location>
        <begin position="1"/>
        <end position="30"/>
    </location>
</feature>
<dbReference type="EMBL" id="OU963864">
    <property type="protein sequence ID" value="CAH0387606.1"/>
    <property type="molecule type" value="Genomic_DNA"/>
</dbReference>
<feature type="region of interest" description="Disordered" evidence="1">
    <location>
        <begin position="76"/>
        <end position="111"/>
    </location>
</feature>
<keyword evidence="3" id="KW-1185">Reference proteome</keyword>
<protein>
    <submittedName>
        <fullName evidence="2">Uncharacterized protein</fullName>
    </submittedName>
</protein>
<feature type="region of interest" description="Disordered" evidence="1">
    <location>
        <begin position="230"/>
        <end position="255"/>
    </location>
</feature>
<evidence type="ECO:0000256" key="1">
    <source>
        <dbReference type="SAM" id="MobiDB-lite"/>
    </source>
</evidence>
<gene>
    <name evidence="2" type="ORF">BEMITA_LOCUS6604</name>
</gene>
<dbReference type="Proteomes" id="UP001152759">
    <property type="component" value="Chromosome 3"/>
</dbReference>
<sequence length="271" mass="30900">MEHAKKMILVPSETVERLHQPSSSRDPLRDLHSELSKILHSRNLSDDEKWTIYEQMLQRSMRYAEQRRKPLSFTVKSELIPPAEHPDLPPAVVHNEPDEQGYPLPPAPPGPPRNNVGVLRPGVDFQSILDTIPHTYRGKATALLKRLDNSGLFEWDRDGRVSIEKIPIAGANIADLINDAIRRRKSGTKPVGHEQFYKALIKLHVPQELIGNHERWNLIRRLDALPGGPILSPRESKSRASWPSTRKPVKRLEKGETKSSFTWEPFVFGKK</sequence>
<dbReference type="AlphaFoldDB" id="A0A9P0F4D9"/>
<organism evidence="2 3">
    <name type="scientific">Bemisia tabaci</name>
    <name type="common">Sweetpotato whitefly</name>
    <name type="synonym">Aleurodes tabaci</name>
    <dbReference type="NCBI Taxonomy" id="7038"/>
    <lineage>
        <taxon>Eukaryota</taxon>
        <taxon>Metazoa</taxon>
        <taxon>Ecdysozoa</taxon>
        <taxon>Arthropoda</taxon>
        <taxon>Hexapoda</taxon>
        <taxon>Insecta</taxon>
        <taxon>Pterygota</taxon>
        <taxon>Neoptera</taxon>
        <taxon>Paraneoptera</taxon>
        <taxon>Hemiptera</taxon>
        <taxon>Sternorrhyncha</taxon>
        <taxon>Aleyrodoidea</taxon>
        <taxon>Aleyrodidae</taxon>
        <taxon>Aleyrodinae</taxon>
        <taxon>Bemisia</taxon>
    </lineage>
</organism>
<evidence type="ECO:0000313" key="3">
    <source>
        <dbReference type="Proteomes" id="UP001152759"/>
    </source>
</evidence>
<reference evidence="2" key="1">
    <citation type="submission" date="2021-12" db="EMBL/GenBank/DDBJ databases">
        <authorList>
            <person name="King R."/>
        </authorList>
    </citation>
    <scope>NUCLEOTIDE SEQUENCE</scope>
</reference>
<proteinExistence type="predicted"/>